<dbReference type="PANTHER" id="PTHR33845">
    <property type="entry name" value="C2H2-TYPE DOMAIN-CONTAINING PROTEIN"/>
    <property type="match status" value="1"/>
</dbReference>
<protein>
    <submittedName>
        <fullName evidence="1">Uncharacterized protein</fullName>
    </submittedName>
</protein>
<sequence>MASVRKSLQGLDSCTAEGGRGFDDLLLLLDMLVKYGAIESVIAELKNDFRYLKQYTKSDYKIHCSLASTIPDHCRVFALSDAEKESYCHHCDHQHNQCCDSCETLKTSLDSVLTFIQSTNLQDDLLFNARTESDGVRSWKAHQLRMVHQDTAGTDIIDSLQNDSVLITQDFTMKFLPTQYREMQVDFFGKRGISWHLTVCQSKQRGELVAQTPVQIVESGLQDSHIVVTVMEHVLKTLKQEHSKLTRVVFHQDNTGCYHCTNTILASKILRKRTNMDLYQIDFSDPQGGKGPWDRKAAQIKTHVKQYTIH</sequence>
<comment type="caution">
    <text evidence="1">The sequence shown here is derived from an EMBL/GenBank/DDBJ whole genome shotgun (WGS) entry which is preliminary data.</text>
</comment>
<keyword evidence="2" id="KW-1185">Reference proteome</keyword>
<gene>
    <name evidence="1" type="ORF">PEVE_00041934</name>
</gene>
<dbReference type="EMBL" id="CALNXI010000809">
    <property type="protein sequence ID" value="CAH3141001.1"/>
    <property type="molecule type" value="Genomic_DNA"/>
</dbReference>
<reference evidence="1 2" key="1">
    <citation type="submission" date="2022-05" db="EMBL/GenBank/DDBJ databases">
        <authorList>
            <consortium name="Genoscope - CEA"/>
            <person name="William W."/>
        </authorList>
    </citation>
    <scope>NUCLEOTIDE SEQUENCE [LARGE SCALE GENOMIC DNA]</scope>
</reference>
<dbReference type="Proteomes" id="UP001159427">
    <property type="component" value="Unassembled WGS sequence"/>
</dbReference>
<name>A0ABN8PCN4_9CNID</name>
<evidence type="ECO:0000313" key="2">
    <source>
        <dbReference type="Proteomes" id="UP001159427"/>
    </source>
</evidence>
<accession>A0ABN8PCN4</accession>
<dbReference type="PANTHER" id="PTHR33845:SF1">
    <property type="entry name" value="C2H2-TYPE DOMAIN-CONTAINING PROTEIN"/>
    <property type="match status" value="1"/>
</dbReference>
<organism evidence="1 2">
    <name type="scientific">Porites evermanni</name>
    <dbReference type="NCBI Taxonomy" id="104178"/>
    <lineage>
        <taxon>Eukaryota</taxon>
        <taxon>Metazoa</taxon>
        <taxon>Cnidaria</taxon>
        <taxon>Anthozoa</taxon>
        <taxon>Hexacorallia</taxon>
        <taxon>Scleractinia</taxon>
        <taxon>Fungiina</taxon>
        <taxon>Poritidae</taxon>
        <taxon>Porites</taxon>
    </lineage>
</organism>
<evidence type="ECO:0000313" key="1">
    <source>
        <dbReference type="EMBL" id="CAH3141001.1"/>
    </source>
</evidence>
<proteinExistence type="predicted"/>